<sequence>MRPLLYAAFAAAVFLTFARPALALSHVPKWVHDMRVQRVAELKEQIANASAGSASNLTALDSADVARLAEELSCLQSEEDRLQDDKRSVALFATVIMVILFLLFFLTTMVTIFLGRGRTTSDMVPVLCSILQGQRADLLDLRL</sequence>
<dbReference type="KEGG" id="bbes:BESB_020220"/>
<protein>
    <recommendedName>
        <fullName evidence="5">Transmembrane protein</fullName>
    </recommendedName>
</protein>
<dbReference type="RefSeq" id="XP_029216090.1">
    <property type="nucleotide sequence ID" value="XM_029360731.1"/>
</dbReference>
<name>A0A2A9M701_BESBE</name>
<dbReference type="GeneID" id="40307083"/>
<keyword evidence="4" id="KW-1185">Reference proteome</keyword>
<feature type="chain" id="PRO_5012473594" description="Transmembrane protein" evidence="2">
    <location>
        <begin position="24"/>
        <end position="143"/>
    </location>
</feature>
<keyword evidence="1" id="KW-0472">Membrane</keyword>
<dbReference type="VEuPathDB" id="ToxoDB:BESB_020220"/>
<organism evidence="3 4">
    <name type="scientific">Besnoitia besnoiti</name>
    <name type="common">Apicomplexan protozoan</name>
    <dbReference type="NCBI Taxonomy" id="94643"/>
    <lineage>
        <taxon>Eukaryota</taxon>
        <taxon>Sar</taxon>
        <taxon>Alveolata</taxon>
        <taxon>Apicomplexa</taxon>
        <taxon>Conoidasida</taxon>
        <taxon>Coccidia</taxon>
        <taxon>Eucoccidiorida</taxon>
        <taxon>Eimeriorina</taxon>
        <taxon>Sarcocystidae</taxon>
        <taxon>Besnoitia</taxon>
    </lineage>
</organism>
<comment type="caution">
    <text evidence="3">The sequence shown here is derived from an EMBL/GenBank/DDBJ whole genome shotgun (WGS) entry which is preliminary data.</text>
</comment>
<dbReference type="AlphaFoldDB" id="A0A2A9M701"/>
<reference evidence="3 4" key="1">
    <citation type="submission" date="2017-09" db="EMBL/GenBank/DDBJ databases">
        <title>Genome sequencing of Besnoitia besnoiti strain Bb-Ger1.</title>
        <authorList>
            <person name="Schares G."/>
            <person name="Venepally P."/>
            <person name="Lorenzi H.A."/>
        </authorList>
    </citation>
    <scope>NUCLEOTIDE SEQUENCE [LARGE SCALE GENOMIC DNA]</scope>
    <source>
        <strain evidence="3 4">Bb-Ger1</strain>
    </source>
</reference>
<evidence type="ECO:0000256" key="1">
    <source>
        <dbReference type="SAM" id="Phobius"/>
    </source>
</evidence>
<proteinExistence type="predicted"/>
<evidence type="ECO:0000313" key="3">
    <source>
        <dbReference type="EMBL" id="PFH32081.1"/>
    </source>
</evidence>
<keyword evidence="1" id="KW-1133">Transmembrane helix</keyword>
<evidence type="ECO:0000256" key="2">
    <source>
        <dbReference type="SAM" id="SignalP"/>
    </source>
</evidence>
<feature type="transmembrane region" description="Helical" evidence="1">
    <location>
        <begin position="89"/>
        <end position="114"/>
    </location>
</feature>
<keyword evidence="1" id="KW-0812">Transmembrane</keyword>
<keyword evidence="2" id="KW-0732">Signal</keyword>
<evidence type="ECO:0008006" key="5">
    <source>
        <dbReference type="Google" id="ProtNLM"/>
    </source>
</evidence>
<accession>A0A2A9M701</accession>
<evidence type="ECO:0000313" key="4">
    <source>
        <dbReference type="Proteomes" id="UP000224006"/>
    </source>
</evidence>
<feature type="signal peptide" evidence="2">
    <location>
        <begin position="1"/>
        <end position="23"/>
    </location>
</feature>
<dbReference type="OrthoDB" id="332242at2759"/>
<gene>
    <name evidence="3" type="ORF">BESB_020220</name>
</gene>
<dbReference type="Proteomes" id="UP000224006">
    <property type="component" value="Chromosome XI"/>
</dbReference>
<dbReference type="EMBL" id="NWUJ01000012">
    <property type="protein sequence ID" value="PFH32081.1"/>
    <property type="molecule type" value="Genomic_DNA"/>
</dbReference>